<keyword evidence="3 10" id="KW-0645">Protease</keyword>
<evidence type="ECO:0000256" key="9">
    <source>
        <dbReference type="ARBA" id="ARBA00023145"/>
    </source>
</evidence>
<comment type="similarity">
    <text evidence="2 10">Belongs to the peptidase M4 family.</text>
</comment>
<feature type="domain" description="FTP" evidence="15">
    <location>
        <begin position="88"/>
        <end position="135"/>
    </location>
</feature>
<dbReference type="Pfam" id="PF02868">
    <property type="entry name" value="Peptidase_M4_C"/>
    <property type="match status" value="1"/>
</dbReference>
<dbReference type="InterPro" id="IPR027268">
    <property type="entry name" value="Peptidase_M4/M1_CTD_sf"/>
</dbReference>
<dbReference type="InterPro" id="IPR013856">
    <property type="entry name" value="Peptidase_M4_domain"/>
</dbReference>
<keyword evidence="6 10" id="KW-0378">Hydrolase</keyword>
<organism evidence="16 17">
    <name type="scientific">Streptomyces roseoverticillatus</name>
    <dbReference type="NCBI Taxonomy" id="66429"/>
    <lineage>
        <taxon>Bacteria</taxon>
        <taxon>Bacillati</taxon>
        <taxon>Actinomycetota</taxon>
        <taxon>Actinomycetes</taxon>
        <taxon>Kitasatosporales</taxon>
        <taxon>Streptomycetaceae</taxon>
        <taxon>Streptomyces</taxon>
    </lineage>
</organism>
<evidence type="ECO:0000259" key="12">
    <source>
        <dbReference type="Pfam" id="PF01447"/>
    </source>
</evidence>
<dbReference type="EMBL" id="JBFASG010000006">
    <property type="protein sequence ID" value="MEV4922847.1"/>
    <property type="molecule type" value="Genomic_DNA"/>
</dbReference>
<comment type="cofactor">
    <cofactor evidence="1 10">
        <name>Zn(2+)</name>
        <dbReference type="ChEBI" id="CHEBI:29105"/>
    </cofactor>
</comment>
<dbReference type="Gene3D" id="1.10.390.10">
    <property type="entry name" value="Neutral Protease Domain 2"/>
    <property type="match status" value="1"/>
</dbReference>
<feature type="domain" description="Peptidase M4" evidence="12">
    <location>
        <begin position="265"/>
        <end position="417"/>
    </location>
</feature>
<dbReference type="Proteomes" id="UP001552479">
    <property type="component" value="Unassembled WGS sequence"/>
</dbReference>
<evidence type="ECO:0000259" key="13">
    <source>
        <dbReference type="Pfam" id="PF02868"/>
    </source>
</evidence>
<feature type="region of interest" description="Disordered" evidence="11">
    <location>
        <begin position="232"/>
        <end position="265"/>
    </location>
</feature>
<dbReference type="InterPro" id="IPR023612">
    <property type="entry name" value="Peptidase_M4"/>
</dbReference>
<keyword evidence="4" id="KW-0479">Metal-binding</keyword>
<keyword evidence="7 10" id="KW-0862">Zinc</keyword>
<feature type="signal peptide" evidence="10">
    <location>
        <begin position="1"/>
        <end position="30"/>
    </location>
</feature>
<feature type="compositionally biased region" description="Basic and acidic residues" evidence="11">
    <location>
        <begin position="287"/>
        <end position="308"/>
    </location>
</feature>
<dbReference type="EC" id="3.4.24.-" evidence="10"/>
<comment type="caution">
    <text evidence="16">The sequence shown here is derived from an EMBL/GenBank/DDBJ whole genome shotgun (WGS) entry which is preliminary data.</text>
</comment>
<evidence type="ECO:0000256" key="5">
    <source>
        <dbReference type="ARBA" id="ARBA00022729"/>
    </source>
</evidence>
<evidence type="ECO:0000259" key="15">
    <source>
        <dbReference type="Pfam" id="PF07504"/>
    </source>
</evidence>
<feature type="domain" description="Peptidase M4 C-terminal" evidence="13">
    <location>
        <begin position="434"/>
        <end position="603"/>
    </location>
</feature>
<keyword evidence="10" id="KW-0964">Secreted</keyword>
<keyword evidence="8 10" id="KW-0482">Metalloprotease</keyword>
<comment type="subcellular location">
    <subcellularLocation>
        <location evidence="10">Secreted</location>
    </subcellularLocation>
</comment>
<dbReference type="PANTHER" id="PTHR33794:SF1">
    <property type="entry name" value="BACILLOLYSIN"/>
    <property type="match status" value="1"/>
</dbReference>
<keyword evidence="5 10" id="KW-0732">Signal</keyword>
<evidence type="ECO:0000256" key="10">
    <source>
        <dbReference type="RuleBase" id="RU366073"/>
    </source>
</evidence>
<feature type="chain" id="PRO_5044956881" description="Neutral metalloproteinase" evidence="10">
    <location>
        <begin position="31"/>
        <end position="617"/>
    </location>
</feature>
<evidence type="ECO:0000256" key="11">
    <source>
        <dbReference type="SAM" id="MobiDB-lite"/>
    </source>
</evidence>
<gene>
    <name evidence="16" type="ORF">AB0L03_08325</name>
</gene>
<protein>
    <recommendedName>
        <fullName evidence="10">Neutral metalloproteinase</fullName>
        <ecNumber evidence="10">3.4.24.-</ecNumber>
    </recommendedName>
</protein>
<evidence type="ECO:0000313" key="16">
    <source>
        <dbReference type="EMBL" id="MEV4922847.1"/>
    </source>
</evidence>
<feature type="region of interest" description="Disordered" evidence="11">
    <location>
        <begin position="30"/>
        <end position="50"/>
    </location>
</feature>
<dbReference type="Gene3D" id="3.10.450.490">
    <property type="match status" value="1"/>
</dbReference>
<dbReference type="InterPro" id="IPR025711">
    <property type="entry name" value="PepSY"/>
</dbReference>
<dbReference type="InterPro" id="IPR001570">
    <property type="entry name" value="Peptidase_M4_C_domain"/>
</dbReference>
<name>A0ABV3IRI1_9ACTN</name>
<sequence>MRTTPTTQNRILAVAVAVVAAATVAGTASAAPSQPVDKVSDATRDRARESAADSSFNAAALAANAETVKAATAAALAHADATGVGKNETLRVKDTLVDPEGKRHVRFVRAYQGVPVVGGDLVVHLDAKKNYLGVTRAIKHQVAVDSVAPKLTAPQAAAKAAQSVSGKAAKAELVVDARSTEPVLAYRVTVTGGGKTETGVSHSVVVDAGSGKVISSTPLSDGFISPRLKATLRDQGQKAQPRKNAKSAPPAKVQPGAGFPAPANGTGASFFAGDVRLTTTQTAKDSFTLKDPSRGGGETRDAGGKELDSFASGKAFTDSDNRWGNGTTTDGATAAVDAQFGITSTYDYYKAAFGRNGIKNDGAGPHAMVHYGDKVGNAYWSPECGCMLYGDGDGETFKQPLVALDVTGHELSHGVIEATADFQPTRVDARQNQFGEAGSLNESLADIFGAGVEFHTNNAGNPPNYLLGEKLGLEQKFLRRMDKPSLDVLEGTVDYWDKDSYDREVHAGSGVSSHAFYLLAEGSGKKTIGGVEYDSATHDGKAVTGIGREKAQQIFYRALTRYMVSTTDFHEARTATLQAAADMYGEQSTEYKTVDAAWAGVNVTAANTPKEGPAVKR</sequence>
<keyword evidence="17" id="KW-1185">Reference proteome</keyword>
<dbReference type="Pfam" id="PF03413">
    <property type="entry name" value="PepSY"/>
    <property type="match status" value="1"/>
</dbReference>
<dbReference type="InterPro" id="IPR011096">
    <property type="entry name" value="FTP_domain"/>
</dbReference>
<evidence type="ECO:0000256" key="7">
    <source>
        <dbReference type="ARBA" id="ARBA00022833"/>
    </source>
</evidence>
<dbReference type="CDD" id="cd09597">
    <property type="entry name" value="M4_TLP"/>
    <property type="match status" value="1"/>
</dbReference>
<dbReference type="InterPro" id="IPR050728">
    <property type="entry name" value="Zinc_Metalloprotease_M4"/>
</dbReference>
<keyword evidence="9" id="KW-0865">Zymogen</keyword>
<evidence type="ECO:0000256" key="4">
    <source>
        <dbReference type="ARBA" id="ARBA00022723"/>
    </source>
</evidence>
<evidence type="ECO:0000259" key="14">
    <source>
        <dbReference type="Pfam" id="PF03413"/>
    </source>
</evidence>
<feature type="region of interest" description="Disordered" evidence="11">
    <location>
        <begin position="283"/>
        <end position="331"/>
    </location>
</feature>
<evidence type="ECO:0000313" key="17">
    <source>
        <dbReference type="Proteomes" id="UP001552479"/>
    </source>
</evidence>
<feature type="domain" description="PepSY" evidence="14">
    <location>
        <begin position="150"/>
        <end position="216"/>
    </location>
</feature>
<dbReference type="Pfam" id="PF07504">
    <property type="entry name" value="FTP"/>
    <property type="match status" value="1"/>
</dbReference>
<evidence type="ECO:0000256" key="2">
    <source>
        <dbReference type="ARBA" id="ARBA00009388"/>
    </source>
</evidence>
<evidence type="ECO:0000256" key="1">
    <source>
        <dbReference type="ARBA" id="ARBA00001947"/>
    </source>
</evidence>
<dbReference type="SUPFAM" id="SSF55486">
    <property type="entry name" value="Metalloproteases ('zincins'), catalytic domain"/>
    <property type="match status" value="1"/>
</dbReference>
<feature type="compositionally biased region" description="Basic and acidic residues" evidence="11">
    <location>
        <begin position="38"/>
        <end position="50"/>
    </location>
</feature>
<dbReference type="PRINTS" id="PR00730">
    <property type="entry name" value="THERMOLYSIN"/>
</dbReference>
<proteinExistence type="inferred from homology"/>
<evidence type="ECO:0000256" key="8">
    <source>
        <dbReference type="ARBA" id="ARBA00023049"/>
    </source>
</evidence>
<accession>A0ABV3IRI1</accession>
<dbReference type="Gene3D" id="3.10.170.10">
    <property type="match status" value="1"/>
</dbReference>
<dbReference type="RefSeq" id="WP_366087308.1">
    <property type="nucleotide sequence ID" value="NZ_JBFASG010000006.1"/>
</dbReference>
<evidence type="ECO:0000256" key="3">
    <source>
        <dbReference type="ARBA" id="ARBA00022670"/>
    </source>
</evidence>
<evidence type="ECO:0000256" key="6">
    <source>
        <dbReference type="ARBA" id="ARBA00022801"/>
    </source>
</evidence>
<reference evidence="16 17" key="1">
    <citation type="submission" date="2024-06" db="EMBL/GenBank/DDBJ databases">
        <title>The Natural Products Discovery Center: Release of the First 8490 Sequenced Strains for Exploring Actinobacteria Biosynthetic Diversity.</title>
        <authorList>
            <person name="Kalkreuter E."/>
            <person name="Kautsar S.A."/>
            <person name="Yang D."/>
            <person name="Bader C.D."/>
            <person name="Teijaro C.N."/>
            <person name="Fluegel L."/>
            <person name="Davis C.M."/>
            <person name="Simpson J.R."/>
            <person name="Lauterbach L."/>
            <person name="Steele A.D."/>
            <person name="Gui C."/>
            <person name="Meng S."/>
            <person name="Li G."/>
            <person name="Viehrig K."/>
            <person name="Ye F."/>
            <person name="Su P."/>
            <person name="Kiefer A.F."/>
            <person name="Nichols A."/>
            <person name="Cepeda A.J."/>
            <person name="Yan W."/>
            <person name="Fan B."/>
            <person name="Jiang Y."/>
            <person name="Adhikari A."/>
            <person name="Zheng C.-J."/>
            <person name="Schuster L."/>
            <person name="Cowan T.M."/>
            <person name="Smanski M.J."/>
            <person name="Chevrette M.G."/>
            <person name="De Carvalho L.P.S."/>
            <person name="Shen B."/>
        </authorList>
    </citation>
    <scope>NUCLEOTIDE SEQUENCE [LARGE SCALE GENOMIC DNA]</scope>
    <source>
        <strain evidence="16 17">NPDC053791</strain>
    </source>
</reference>
<dbReference type="Pfam" id="PF01447">
    <property type="entry name" value="Peptidase_M4"/>
    <property type="match status" value="1"/>
</dbReference>
<dbReference type="PANTHER" id="PTHR33794">
    <property type="entry name" value="BACILLOLYSIN"/>
    <property type="match status" value="1"/>
</dbReference>
<comment type="function">
    <text evidence="10">Extracellular zinc metalloprotease.</text>
</comment>